<keyword evidence="2" id="KW-0732">Signal</keyword>
<comment type="caution">
    <text evidence="5">The sequence shown here is derived from an EMBL/GenBank/DDBJ whole genome shotgun (WGS) entry which is preliminary data.</text>
</comment>
<dbReference type="InterPro" id="IPR013320">
    <property type="entry name" value="ConA-like_dom_sf"/>
</dbReference>
<organism evidence="5 6">
    <name type="scientific">Victivallis vadensis</name>
    <dbReference type="NCBI Taxonomy" id="172901"/>
    <lineage>
        <taxon>Bacteria</taxon>
        <taxon>Pseudomonadati</taxon>
        <taxon>Lentisphaerota</taxon>
        <taxon>Lentisphaeria</taxon>
        <taxon>Victivallales</taxon>
        <taxon>Victivallaceae</taxon>
        <taxon>Victivallis</taxon>
    </lineage>
</organism>
<dbReference type="InterPro" id="IPR025150">
    <property type="entry name" value="GH123_cat"/>
</dbReference>
<sequence>MVHRKFLWKAAAVLMSYSLAAGSAAPVVHYDLNEGAGTVVRNRAGAAGEGRFRGPVAWAPALDGSGILLDGATNSVFCGPMPELDEEKGMTLLVWFKSTHPLGLRTVASAENPESGEGWRFGIDNNRLFSVLPPNEASSGWSDGLWHLGALVLRGREVREYMDGELVRSTSLEKPVRLNAGAELAIGSLSGRELGGFHGVIDDVKIYNVVLEADRIRQEFRRLVKAPQNNPELEFRRGMILRTLAPAAAQREQLSGRLSEKYRALASRLAAVPPAARGAELEQSTRQLDSLAAEARTLRNELDKERLRRLGKTSVRTSFWGNRTAEVRLPLVWGATALDNIFSDRLLPDGEPVNRIRLDACRNEYEPGQFVISSLDYRGPVRLKLNALAHENDPAAKLTELTANFVKEIYASQNTVGFYRNPKSPLLRPAPATFPDMLSNDDTTMLEPGRSQPVWLTVRVPAGAKPGLYRGRVEVQTMFGVQPLEVEMRVYDVALPEVPIFRLGTWGSARLLANLAGFAEQPGFRDPRYWTLFEKVLRNMKEHRAYNFGDPPLWEIRNNIRITDDGKGGVEIDYSTFDRFPEMLDKVYGKGNWRVMSADIPLDAPLYGRDGKVKYNPFGRIQDLRKRYWNFDDPEFNAFAVKVLRNLVRHLTEKGWIGQFQFIYRDEPDPVMFANGRHVYKHLQKIAPELVYMNTLTHTGLIEGYPDVDIVVPAWTANEGMDAAIRNATAAGRRAIVYNNFSSYLDRSLLCTRTMGAILYNLGCEGFNQWSWAWSWDKRSNPYQDAFVDGYGPGEGYLVYFDPYTTEITSSMRWEQLRETAEDFDAFKLYEKLGGDPRRYTGRLGRDMVNFETDPQRFMEVRREFLADLEKLAAGRKN</sequence>
<dbReference type="Pfam" id="PF13320">
    <property type="entry name" value="GH123_cat"/>
    <property type="match status" value="1"/>
</dbReference>
<keyword evidence="1" id="KW-0175">Coiled coil</keyword>
<dbReference type="Pfam" id="PF22680">
    <property type="entry name" value="Glyco_hydro_123_N_2"/>
    <property type="match status" value="1"/>
</dbReference>
<feature type="domain" description="Glycoside hydrolase 123 N-terminal" evidence="4">
    <location>
        <begin position="353"/>
        <end position="476"/>
    </location>
</feature>
<evidence type="ECO:0000256" key="1">
    <source>
        <dbReference type="SAM" id="Coils"/>
    </source>
</evidence>
<accession>A0A2U1BB31</accession>
<dbReference type="RefSeq" id="WP_116882260.1">
    <property type="nucleotide sequence ID" value="NZ_CALXNT010000025.1"/>
</dbReference>
<evidence type="ECO:0000256" key="2">
    <source>
        <dbReference type="SAM" id="SignalP"/>
    </source>
</evidence>
<evidence type="ECO:0000313" key="5">
    <source>
        <dbReference type="EMBL" id="PVY45864.1"/>
    </source>
</evidence>
<dbReference type="GeneID" id="78293595"/>
<name>A0A2U1BB31_9BACT</name>
<protein>
    <submittedName>
        <fullName evidence="5">Uncharacterized protein DUF4091</fullName>
    </submittedName>
</protein>
<evidence type="ECO:0000313" key="6">
    <source>
        <dbReference type="Proteomes" id="UP000245959"/>
    </source>
</evidence>
<reference evidence="5 6" key="1">
    <citation type="submission" date="2018-04" db="EMBL/GenBank/DDBJ databases">
        <title>Genomic Encyclopedia of Type Strains, Phase IV (KMG-IV): sequencing the most valuable type-strain genomes for metagenomic binning, comparative biology and taxonomic classification.</title>
        <authorList>
            <person name="Goeker M."/>
        </authorList>
    </citation>
    <scope>NUCLEOTIDE SEQUENCE [LARGE SCALE GENOMIC DNA]</scope>
    <source>
        <strain evidence="5 6">DSM 14823</strain>
    </source>
</reference>
<dbReference type="SUPFAM" id="SSF49899">
    <property type="entry name" value="Concanavalin A-like lectins/glucanases"/>
    <property type="match status" value="1"/>
</dbReference>
<dbReference type="InterPro" id="IPR053850">
    <property type="entry name" value="Glyco_hydro_123_N_2"/>
</dbReference>
<evidence type="ECO:0000259" key="3">
    <source>
        <dbReference type="Pfam" id="PF13320"/>
    </source>
</evidence>
<feature type="signal peptide" evidence="2">
    <location>
        <begin position="1"/>
        <end position="20"/>
    </location>
</feature>
<dbReference type="AlphaFoldDB" id="A0A2U1BB31"/>
<gene>
    <name evidence="5" type="ORF">C8D82_10158</name>
</gene>
<feature type="domain" description="Glycoside hydrolase 123 catalytic" evidence="3">
    <location>
        <begin position="560"/>
        <end position="828"/>
    </location>
</feature>
<feature type="chain" id="PRO_5015562774" evidence="2">
    <location>
        <begin position="21"/>
        <end position="878"/>
    </location>
</feature>
<evidence type="ECO:0000259" key="4">
    <source>
        <dbReference type="Pfam" id="PF22680"/>
    </source>
</evidence>
<dbReference type="Gene3D" id="2.60.120.200">
    <property type="match status" value="1"/>
</dbReference>
<proteinExistence type="predicted"/>
<dbReference type="Proteomes" id="UP000245959">
    <property type="component" value="Unassembled WGS sequence"/>
</dbReference>
<dbReference type="EMBL" id="QEKH01000001">
    <property type="protein sequence ID" value="PVY45864.1"/>
    <property type="molecule type" value="Genomic_DNA"/>
</dbReference>
<dbReference type="Pfam" id="PF13385">
    <property type="entry name" value="Laminin_G_3"/>
    <property type="match status" value="1"/>
</dbReference>
<feature type="coiled-coil region" evidence="1">
    <location>
        <begin position="281"/>
        <end position="308"/>
    </location>
</feature>
<keyword evidence="6" id="KW-1185">Reference proteome</keyword>